<dbReference type="Gene3D" id="3.10.180.10">
    <property type="entry name" value="2,3-Dihydroxybiphenyl 1,2-Dioxygenase, domain 1"/>
    <property type="match status" value="1"/>
</dbReference>
<dbReference type="InterPro" id="IPR018146">
    <property type="entry name" value="Glyoxalase_1_CS"/>
</dbReference>
<dbReference type="AlphaFoldDB" id="A0A364K5T0"/>
<dbReference type="PANTHER" id="PTHR43048:SF3">
    <property type="entry name" value="METHYLMALONYL-COA EPIMERASE, MITOCHONDRIAL"/>
    <property type="match status" value="1"/>
</dbReference>
<dbReference type="InterPro" id="IPR029068">
    <property type="entry name" value="Glyas_Bleomycin-R_OHBP_Dase"/>
</dbReference>
<dbReference type="CDD" id="cd06587">
    <property type="entry name" value="VOC"/>
    <property type="match status" value="1"/>
</dbReference>
<organism evidence="3 4">
    <name type="scientific">Thermoflavimicrobium daqui</name>
    <dbReference type="NCBI Taxonomy" id="2137476"/>
    <lineage>
        <taxon>Bacteria</taxon>
        <taxon>Bacillati</taxon>
        <taxon>Bacillota</taxon>
        <taxon>Bacilli</taxon>
        <taxon>Bacillales</taxon>
        <taxon>Thermoactinomycetaceae</taxon>
        <taxon>Thermoflavimicrobium</taxon>
    </lineage>
</organism>
<keyword evidence="1" id="KW-0479">Metal-binding</keyword>
<dbReference type="Proteomes" id="UP000251213">
    <property type="component" value="Unassembled WGS sequence"/>
</dbReference>
<dbReference type="EMBL" id="QJKK01000003">
    <property type="protein sequence ID" value="RAL25665.1"/>
    <property type="molecule type" value="Genomic_DNA"/>
</dbReference>
<dbReference type="PROSITE" id="PS00934">
    <property type="entry name" value="GLYOXALASE_I_1"/>
    <property type="match status" value="1"/>
</dbReference>
<dbReference type="Pfam" id="PF00903">
    <property type="entry name" value="Glyoxalase"/>
    <property type="match status" value="1"/>
</dbReference>
<protein>
    <submittedName>
        <fullName evidence="3">Glyoxalase</fullName>
    </submittedName>
</protein>
<dbReference type="GO" id="GO:0046872">
    <property type="term" value="F:metal ion binding"/>
    <property type="evidence" value="ECO:0007669"/>
    <property type="project" value="UniProtKB-KW"/>
</dbReference>
<feature type="domain" description="VOC" evidence="2">
    <location>
        <begin position="5"/>
        <end position="125"/>
    </location>
</feature>
<dbReference type="PANTHER" id="PTHR43048">
    <property type="entry name" value="METHYLMALONYL-COA EPIMERASE"/>
    <property type="match status" value="1"/>
</dbReference>
<dbReference type="InterPro" id="IPR004360">
    <property type="entry name" value="Glyas_Fos-R_dOase_dom"/>
</dbReference>
<comment type="caution">
    <text evidence="3">The sequence shown here is derived from an EMBL/GenBank/DDBJ whole genome shotgun (WGS) entry which is preliminary data.</text>
</comment>
<dbReference type="GO" id="GO:0004493">
    <property type="term" value="F:methylmalonyl-CoA epimerase activity"/>
    <property type="evidence" value="ECO:0007669"/>
    <property type="project" value="TreeGrafter"/>
</dbReference>
<dbReference type="SUPFAM" id="SSF54593">
    <property type="entry name" value="Glyoxalase/Bleomycin resistance protein/Dihydroxybiphenyl dioxygenase"/>
    <property type="match status" value="1"/>
</dbReference>
<dbReference type="PROSITE" id="PS51819">
    <property type="entry name" value="VOC"/>
    <property type="match status" value="1"/>
</dbReference>
<dbReference type="GO" id="GO:0004462">
    <property type="term" value="F:lactoylglutathione lyase activity"/>
    <property type="evidence" value="ECO:0007669"/>
    <property type="project" value="InterPro"/>
</dbReference>
<sequence length="127" mass="14833">MAIHKIEHVGIMVSDIKKSISFYQEVLGMKLLYEMPNQDLKLAFLGFQGSDETELELIEGYNNQLPQEGKVHHLAFKVDHIESEMERLKKLDIKWIDKDITILPNGSKYIFFYGPDGEWIELFESTR</sequence>
<gene>
    <name evidence="3" type="ORF">DL897_06190</name>
</gene>
<evidence type="ECO:0000259" key="2">
    <source>
        <dbReference type="PROSITE" id="PS51819"/>
    </source>
</evidence>
<accession>A0A364K5T0</accession>
<evidence type="ECO:0000256" key="1">
    <source>
        <dbReference type="ARBA" id="ARBA00022723"/>
    </source>
</evidence>
<evidence type="ECO:0000313" key="4">
    <source>
        <dbReference type="Proteomes" id="UP000251213"/>
    </source>
</evidence>
<reference evidence="3 4" key="2">
    <citation type="submission" date="2018-06" db="EMBL/GenBank/DDBJ databases">
        <authorList>
            <person name="Zhirakovskaya E."/>
        </authorList>
    </citation>
    <scope>NUCLEOTIDE SEQUENCE [LARGE SCALE GENOMIC DNA]</scope>
    <source>
        <strain evidence="3 4">FBKL4.011</strain>
    </source>
</reference>
<keyword evidence="4" id="KW-1185">Reference proteome</keyword>
<dbReference type="OrthoDB" id="371072at2"/>
<dbReference type="InterPro" id="IPR037523">
    <property type="entry name" value="VOC_core"/>
</dbReference>
<reference evidence="3 4" key="1">
    <citation type="submission" date="2018-06" db="EMBL/GenBank/DDBJ databases">
        <title>Thermoflavimicrobium daqus sp. nov., a thermophilic microbe isolated from Moutai-flavour Daqu.</title>
        <authorList>
            <person name="Wang X."/>
            <person name="Zhou H."/>
        </authorList>
    </citation>
    <scope>NUCLEOTIDE SEQUENCE [LARGE SCALE GENOMIC DNA]</scope>
    <source>
        <strain evidence="3 4">FBKL4.011</strain>
    </source>
</reference>
<dbReference type="InterPro" id="IPR051785">
    <property type="entry name" value="MMCE/EMCE_epimerase"/>
</dbReference>
<name>A0A364K5T0_9BACL</name>
<proteinExistence type="predicted"/>
<dbReference type="RefSeq" id="WP_113658279.1">
    <property type="nucleotide sequence ID" value="NZ_KZ845665.1"/>
</dbReference>
<dbReference type="GO" id="GO:0046491">
    <property type="term" value="P:L-methylmalonyl-CoA metabolic process"/>
    <property type="evidence" value="ECO:0007669"/>
    <property type="project" value="TreeGrafter"/>
</dbReference>
<evidence type="ECO:0000313" key="3">
    <source>
        <dbReference type="EMBL" id="RAL25665.1"/>
    </source>
</evidence>